<proteinExistence type="inferred from homology"/>
<comment type="function">
    <text evidence="9">Role in flagellar biosynthesis.</text>
</comment>
<comment type="similarity">
    <text evidence="2 9">Belongs to the FliQ/MopD/SpaQ family.</text>
</comment>
<keyword evidence="10" id="KW-0969">Cilium</keyword>
<dbReference type="PIRSF" id="PIRSF004669">
    <property type="entry name" value="FliQ"/>
    <property type="match status" value="1"/>
</dbReference>
<keyword evidence="6 9" id="KW-1133">Transmembrane helix</keyword>
<evidence type="ECO:0000256" key="8">
    <source>
        <dbReference type="ARBA" id="ARBA00023143"/>
    </source>
</evidence>
<dbReference type="PANTHER" id="PTHR34040:SF2">
    <property type="entry name" value="FLAGELLAR BIOSYNTHETIC PROTEIN FLIQ"/>
    <property type="match status" value="1"/>
</dbReference>
<evidence type="ECO:0000256" key="9">
    <source>
        <dbReference type="RuleBase" id="RU364090"/>
    </source>
</evidence>
<dbReference type="InterPro" id="IPR002191">
    <property type="entry name" value="Bac_export_3"/>
</dbReference>
<evidence type="ECO:0000256" key="3">
    <source>
        <dbReference type="ARBA" id="ARBA00021718"/>
    </source>
</evidence>
<keyword evidence="7 9" id="KW-0472">Membrane</keyword>
<keyword evidence="10" id="KW-0282">Flagellum</keyword>
<dbReference type="GO" id="GO:0005886">
    <property type="term" value="C:plasma membrane"/>
    <property type="evidence" value="ECO:0007669"/>
    <property type="project" value="UniProtKB-SubCell"/>
</dbReference>
<dbReference type="Pfam" id="PF01313">
    <property type="entry name" value="Bac_export_3"/>
    <property type="match status" value="1"/>
</dbReference>
<dbReference type="GO" id="GO:0009425">
    <property type="term" value="C:bacterial-type flagellum basal body"/>
    <property type="evidence" value="ECO:0007669"/>
    <property type="project" value="UniProtKB-SubCell"/>
</dbReference>
<keyword evidence="10" id="KW-0966">Cell projection</keyword>
<dbReference type="PRINTS" id="PR00952">
    <property type="entry name" value="TYPE3IMQPROT"/>
</dbReference>
<keyword evidence="4 9" id="KW-1003">Cell membrane</keyword>
<dbReference type="NCBIfam" id="TIGR01402">
    <property type="entry name" value="fliQ"/>
    <property type="match status" value="1"/>
</dbReference>
<comment type="subcellular location">
    <subcellularLocation>
        <location evidence="1 9">Cell membrane</location>
        <topology evidence="1">Multi-pass membrane protein</topology>
    </subcellularLocation>
    <subcellularLocation>
        <location evidence="9">Bacterial flagellum basal body</location>
    </subcellularLocation>
</comment>
<comment type="caution">
    <text evidence="10">The sequence shown here is derived from an EMBL/GenBank/DDBJ whole genome shotgun (WGS) entry which is preliminary data.</text>
</comment>
<dbReference type="InterPro" id="IPR006305">
    <property type="entry name" value="FliQ"/>
</dbReference>
<dbReference type="GO" id="GO:0044780">
    <property type="term" value="P:bacterial-type flagellum assembly"/>
    <property type="evidence" value="ECO:0007669"/>
    <property type="project" value="InterPro"/>
</dbReference>
<dbReference type="RefSeq" id="WP_008196205.1">
    <property type="nucleotide sequence ID" value="NZ_CM011002.1"/>
</dbReference>
<dbReference type="NCBIfam" id="NF004671">
    <property type="entry name" value="PRK06010.1"/>
    <property type="match status" value="1"/>
</dbReference>
<dbReference type="EMBL" id="ACCU02000001">
    <property type="protein sequence ID" value="EEE47208.1"/>
    <property type="molecule type" value="Genomic_DNA"/>
</dbReference>
<evidence type="ECO:0000256" key="6">
    <source>
        <dbReference type="ARBA" id="ARBA00022989"/>
    </source>
</evidence>
<reference evidence="10 11" key="1">
    <citation type="submission" date="2008-01" db="EMBL/GenBank/DDBJ databases">
        <authorList>
            <person name="Wagner-Dobler I."/>
            <person name="Ferriera S."/>
            <person name="Johnson J."/>
            <person name="Kravitz S."/>
            <person name="Beeson K."/>
            <person name="Sutton G."/>
            <person name="Rogers Y.-H."/>
            <person name="Friedman R."/>
            <person name="Frazier M."/>
            <person name="Venter J.C."/>
        </authorList>
    </citation>
    <scope>NUCLEOTIDE SEQUENCE [LARGE SCALE GENOMIC DNA]</scope>
    <source>
        <strain evidence="11">DSM 17067 / NCIMB 14079 / DFL-11</strain>
    </source>
</reference>
<keyword evidence="5 9" id="KW-0812">Transmembrane</keyword>
<reference evidence="10 11" key="2">
    <citation type="submission" date="2013-04" db="EMBL/GenBank/DDBJ databases">
        <authorList>
            <person name="Fiebig A."/>
            <person name="Pradella S."/>
            <person name="Wagner-Doebler I."/>
        </authorList>
    </citation>
    <scope>NUCLEOTIDE SEQUENCE [LARGE SCALE GENOMIC DNA]</scope>
    <source>
        <strain evidence="11">DSM 17067 / NCIMB 14079 / DFL-11</strain>
    </source>
</reference>
<evidence type="ECO:0000256" key="7">
    <source>
        <dbReference type="ARBA" id="ARBA00023136"/>
    </source>
</evidence>
<evidence type="ECO:0000256" key="1">
    <source>
        <dbReference type="ARBA" id="ARBA00004651"/>
    </source>
</evidence>
<keyword evidence="8 9" id="KW-0975">Bacterial flagellum</keyword>
<evidence type="ECO:0000313" key="11">
    <source>
        <dbReference type="Proteomes" id="UP000004703"/>
    </source>
</evidence>
<feature type="transmembrane region" description="Helical" evidence="9">
    <location>
        <begin position="50"/>
        <end position="69"/>
    </location>
</feature>
<accession>A0A5E8H725</accession>
<organism evidence="10 11">
    <name type="scientific">Roseibium alexandrii (strain DSM 17067 / NCIMB 14079 / DFL-11)</name>
    <name type="common">Labrenzia alexandrii</name>
    <dbReference type="NCBI Taxonomy" id="244592"/>
    <lineage>
        <taxon>Bacteria</taxon>
        <taxon>Pseudomonadati</taxon>
        <taxon>Pseudomonadota</taxon>
        <taxon>Alphaproteobacteria</taxon>
        <taxon>Hyphomicrobiales</taxon>
        <taxon>Stappiaceae</taxon>
        <taxon>Roseibium</taxon>
    </lineage>
</organism>
<feature type="transmembrane region" description="Helical" evidence="9">
    <location>
        <begin position="12"/>
        <end position="38"/>
    </location>
</feature>
<evidence type="ECO:0000256" key="2">
    <source>
        <dbReference type="ARBA" id="ARBA00006156"/>
    </source>
</evidence>
<evidence type="ECO:0000313" key="10">
    <source>
        <dbReference type="EMBL" id="EEE47208.1"/>
    </source>
</evidence>
<name>A0A5E8H725_ROSAD</name>
<dbReference type="AlphaFoldDB" id="A0A5E8H725"/>
<evidence type="ECO:0000256" key="4">
    <source>
        <dbReference type="ARBA" id="ARBA00022475"/>
    </source>
</evidence>
<dbReference type="PANTHER" id="PTHR34040">
    <property type="entry name" value="FLAGELLAR BIOSYNTHETIC PROTEIN FLIQ"/>
    <property type="match status" value="1"/>
</dbReference>
<gene>
    <name evidence="9" type="primary">fliQ</name>
    <name evidence="10" type="ORF">SADFL11_4497</name>
</gene>
<protein>
    <recommendedName>
        <fullName evidence="3 9">Flagellar biosynthetic protein FliQ</fullName>
    </recommendedName>
</protein>
<evidence type="ECO:0000256" key="5">
    <source>
        <dbReference type="ARBA" id="ARBA00022692"/>
    </source>
</evidence>
<dbReference type="GO" id="GO:0009306">
    <property type="term" value="P:protein secretion"/>
    <property type="evidence" value="ECO:0007669"/>
    <property type="project" value="InterPro"/>
</dbReference>
<sequence>MTGPEVLDLARSAVWAMILIAGPTMVIGLLVGVIIALFQALTQIQEMTLVFVPKILAIFVTLLLSLPFMSQVLEGFMAEIAEMILATSPV</sequence>
<dbReference type="Proteomes" id="UP000004703">
    <property type="component" value="Chromosome"/>
</dbReference>